<accession>A0A670YDE7</accession>
<reference evidence="1" key="1">
    <citation type="submission" date="2025-08" db="UniProtKB">
        <authorList>
            <consortium name="Ensembl"/>
        </authorList>
    </citation>
    <scope>IDENTIFICATION</scope>
</reference>
<organism evidence="1 2">
    <name type="scientific">Pseudonaja textilis</name>
    <name type="common">Eastern brown snake</name>
    <dbReference type="NCBI Taxonomy" id="8673"/>
    <lineage>
        <taxon>Eukaryota</taxon>
        <taxon>Metazoa</taxon>
        <taxon>Chordata</taxon>
        <taxon>Craniata</taxon>
        <taxon>Vertebrata</taxon>
        <taxon>Euteleostomi</taxon>
        <taxon>Lepidosauria</taxon>
        <taxon>Squamata</taxon>
        <taxon>Bifurcata</taxon>
        <taxon>Unidentata</taxon>
        <taxon>Episquamata</taxon>
        <taxon>Toxicofera</taxon>
        <taxon>Serpentes</taxon>
        <taxon>Colubroidea</taxon>
        <taxon>Elapidae</taxon>
        <taxon>Hydrophiinae</taxon>
        <taxon>Pseudonaja</taxon>
    </lineage>
</organism>
<evidence type="ECO:0000313" key="1">
    <source>
        <dbReference type="Ensembl" id="ENSPTXP00000009049.1"/>
    </source>
</evidence>
<dbReference type="PANTHER" id="PTHR46723">
    <property type="entry name" value="LEUCINE-RICH REPEAT AND IQ DOMAIN-CONTAINING PROTEIN 3"/>
    <property type="match status" value="1"/>
</dbReference>
<dbReference type="OMA" id="ALECCTH"/>
<dbReference type="SUPFAM" id="SSF52058">
    <property type="entry name" value="L domain-like"/>
    <property type="match status" value="1"/>
</dbReference>
<dbReference type="InterPro" id="IPR001611">
    <property type="entry name" value="Leu-rich_rpt"/>
</dbReference>
<name>A0A670YDE7_PSETE</name>
<proteinExistence type="predicted"/>
<dbReference type="Ensembl" id="ENSPTXT00000009360.1">
    <property type="protein sequence ID" value="ENSPTXP00000009049.1"/>
    <property type="gene ID" value="ENSPTXG00000006511.1"/>
</dbReference>
<dbReference type="InterPro" id="IPR032675">
    <property type="entry name" value="LRR_dom_sf"/>
</dbReference>
<reference evidence="1" key="2">
    <citation type="submission" date="2025-09" db="UniProtKB">
        <authorList>
            <consortium name="Ensembl"/>
        </authorList>
    </citation>
    <scope>IDENTIFICATION</scope>
</reference>
<evidence type="ECO:0008006" key="3">
    <source>
        <dbReference type="Google" id="ProtNLM"/>
    </source>
</evidence>
<dbReference type="InterPro" id="IPR052859">
    <property type="entry name" value="LRR-IQ_domain_protein"/>
</dbReference>
<sequence length="179" mass="21074">MEEEFLEYLVCVSEKLLLEYGQTADERDAKKLRNLVMVRLHAYFLYDLRSMPYCVSLKICDLSCNFLTNIDALEYCINLIKLDLHNNQLELLPGPMFWRYMKNLQLLYLHDNGISTLEDVHSLSFCPNLIALTLYNTPLCLKIAYRHIVVNSIFSLKALDYYVISDEEITEGWRLPEKY</sequence>
<evidence type="ECO:0000313" key="2">
    <source>
        <dbReference type="Proteomes" id="UP000472273"/>
    </source>
</evidence>
<dbReference type="AlphaFoldDB" id="A0A670YDE7"/>
<dbReference type="Gene3D" id="3.80.10.10">
    <property type="entry name" value="Ribonuclease Inhibitor"/>
    <property type="match status" value="1"/>
</dbReference>
<dbReference type="PROSITE" id="PS51450">
    <property type="entry name" value="LRR"/>
    <property type="match status" value="2"/>
</dbReference>
<dbReference type="Pfam" id="PF14580">
    <property type="entry name" value="LRR_9"/>
    <property type="match status" value="1"/>
</dbReference>
<dbReference type="PANTHER" id="PTHR46723:SF1">
    <property type="entry name" value="LEUCINE-RICH REPEAT AND IQ DOMAIN-CONTAINING PROTEIN 3"/>
    <property type="match status" value="1"/>
</dbReference>
<protein>
    <recommendedName>
        <fullName evidence="3">Leucine rich repeat containing 23</fullName>
    </recommendedName>
</protein>
<keyword evidence="2" id="KW-1185">Reference proteome</keyword>
<dbReference type="GeneTree" id="ENSGT00390000004404"/>
<dbReference type="Proteomes" id="UP000472273">
    <property type="component" value="Unplaced"/>
</dbReference>